<evidence type="ECO:0000313" key="3">
    <source>
        <dbReference type="Proteomes" id="UP001292094"/>
    </source>
</evidence>
<dbReference type="Proteomes" id="UP001292094">
    <property type="component" value="Unassembled WGS sequence"/>
</dbReference>
<feature type="region of interest" description="Disordered" evidence="1">
    <location>
        <begin position="1"/>
        <end position="80"/>
    </location>
</feature>
<comment type="caution">
    <text evidence="2">The sequence shown here is derived from an EMBL/GenBank/DDBJ whole genome shotgun (WGS) entry which is preliminary data.</text>
</comment>
<dbReference type="EMBL" id="JAWZYT010006591">
    <property type="protein sequence ID" value="KAK4287911.1"/>
    <property type="molecule type" value="Genomic_DNA"/>
</dbReference>
<evidence type="ECO:0000313" key="2">
    <source>
        <dbReference type="EMBL" id="KAK4287911.1"/>
    </source>
</evidence>
<dbReference type="AlphaFoldDB" id="A0AAE1NFS4"/>
<name>A0AAE1NFS4_9EUCA</name>
<feature type="compositionally biased region" description="Basic and acidic residues" evidence="1">
    <location>
        <begin position="26"/>
        <end position="80"/>
    </location>
</feature>
<sequence length="80" mass="9179">MGPGSEEKRGWGLAGKRHGWGEEGEEGGRKVDGRKEGETRRDEVRLEKSKEERGRCSDKDLVMRRREQKRGKEAKRGRGN</sequence>
<protein>
    <submittedName>
        <fullName evidence="2">Uncharacterized protein</fullName>
    </submittedName>
</protein>
<reference evidence="2" key="1">
    <citation type="submission" date="2023-11" db="EMBL/GenBank/DDBJ databases">
        <title>Genome assemblies of two species of porcelain crab, Petrolisthes cinctipes and Petrolisthes manimaculis (Anomura: Porcellanidae).</title>
        <authorList>
            <person name="Angst P."/>
        </authorList>
    </citation>
    <scope>NUCLEOTIDE SEQUENCE</scope>
    <source>
        <strain evidence="2">PB745_02</strain>
        <tissue evidence="2">Gill</tissue>
    </source>
</reference>
<keyword evidence="3" id="KW-1185">Reference proteome</keyword>
<gene>
    <name evidence="2" type="ORF">Pmani_039033</name>
</gene>
<proteinExistence type="predicted"/>
<evidence type="ECO:0000256" key="1">
    <source>
        <dbReference type="SAM" id="MobiDB-lite"/>
    </source>
</evidence>
<feature type="compositionally biased region" description="Basic and acidic residues" evidence="1">
    <location>
        <begin position="1"/>
        <end position="10"/>
    </location>
</feature>
<accession>A0AAE1NFS4</accession>
<organism evidence="2 3">
    <name type="scientific">Petrolisthes manimaculis</name>
    <dbReference type="NCBI Taxonomy" id="1843537"/>
    <lineage>
        <taxon>Eukaryota</taxon>
        <taxon>Metazoa</taxon>
        <taxon>Ecdysozoa</taxon>
        <taxon>Arthropoda</taxon>
        <taxon>Crustacea</taxon>
        <taxon>Multicrustacea</taxon>
        <taxon>Malacostraca</taxon>
        <taxon>Eumalacostraca</taxon>
        <taxon>Eucarida</taxon>
        <taxon>Decapoda</taxon>
        <taxon>Pleocyemata</taxon>
        <taxon>Anomura</taxon>
        <taxon>Galatheoidea</taxon>
        <taxon>Porcellanidae</taxon>
        <taxon>Petrolisthes</taxon>
    </lineage>
</organism>